<dbReference type="EMBL" id="SMLD01000019">
    <property type="protein sequence ID" value="TDE56558.1"/>
    <property type="molecule type" value="Genomic_DNA"/>
</dbReference>
<dbReference type="AlphaFoldDB" id="A0A4R5FT42"/>
<dbReference type="Proteomes" id="UP000295136">
    <property type="component" value="Unassembled WGS sequence"/>
</dbReference>
<sequence length="84" mass="8747">MHDLALVHGGERADGRYGCHGGVLPWTLLGKLASLAANVAVAEPILVGRVIAAQRQHPLADRVASSRQSACPAASIPLLALSRF</sequence>
<protein>
    <submittedName>
        <fullName evidence="1">Uncharacterized protein</fullName>
    </submittedName>
</protein>
<gene>
    <name evidence="1" type="ORF">E1295_10360</name>
</gene>
<accession>A0A4R5FT42</accession>
<comment type="caution">
    <text evidence="1">The sequence shown here is derived from an EMBL/GenBank/DDBJ whole genome shotgun (WGS) entry which is preliminary data.</text>
</comment>
<keyword evidence="2" id="KW-1185">Reference proteome</keyword>
<evidence type="ECO:0000313" key="2">
    <source>
        <dbReference type="Proteomes" id="UP000295136"/>
    </source>
</evidence>
<evidence type="ECO:0000313" key="1">
    <source>
        <dbReference type="EMBL" id="TDE56558.1"/>
    </source>
</evidence>
<name>A0A4R5FT42_9ACTN</name>
<organism evidence="1 2">
    <name type="scientific">Nonomuraea mesophila</name>
    <dbReference type="NCBI Taxonomy" id="2530382"/>
    <lineage>
        <taxon>Bacteria</taxon>
        <taxon>Bacillati</taxon>
        <taxon>Actinomycetota</taxon>
        <taxon>Actinomycetes</taxon>
        <taxon>Streptosporangiales</taxon>
        <taxon>Streptosporangiaceae</taxon>
        <taxon>Nonomuraea</taxon>
    </lineage>
</organism>
<proteinExistence type="predicted"/>
<reference evidence="1 2" key="1">
    <citation type="submission" date="2019-03" db="EMBL/GenBank/DDBJ databases">
        <title>Draft genome sequences of novel Actinobacteria.</title>
        <authorList>
            <person name="Sahin N."/>
            <person name="Ay H."/>
            <person name="Saygin H."/>
        </authorList>
    </citation>
    <scope>NUCLEOTIDE SEQUENCE [LARGE SCALE GENOMIC DNA]</scope>
    <source>
        <strain evidence="1 2">6K102</strain>
    </source>
</reference>